<feature type="domain" description="Methyltransferase" evidence="2">
    <location>
        <begin position="46"/>
        <end position="141"/>
    </location>
</feature>
<dbReference type="CDD" id="cd02440">
    <property type="entry name" value="AdoMet_MTases"/>
    <property type="match status" value="1"/>
</dbReference>
<protein>
    <submittedName>
        <fullName evidence="3">Methyltransferase family protein</fullName>
    </submittedName>
</protein>
<organism evidence="3 4">
    <name type="scientific">Chromatocurvus halotolerans</name>
    <dbReference type="NCBI Taxonomy" id="1132028"/>
    <lineage>
        <taxon>Bacteria</taxon>
        <taxon>Pseudomonadati</taxon>
        <taxon>Pseudomonadota</taxon>
        <taxon>Gammaproteobacteria</taxon>
        <taxon>Cellvibrionales</taxon>
        <taxon>Halieaceae</taxon>
        <taxon>Chromatocurvus</taxon>
    </lineage>
</organism>
<dbReference type="Pfam" id="PF13649">
    <property type="entry name" value="Methyltransf_25"/>
    <property type="match status" value="1"/>
</dbReference>
<dbReference type="EMBL" id="SLWX01000015">
    <property type="protein sequence ID" value="TCO73751.1"/>
    <property type="molecule type" value="Genomic_DNA"/>
</dbReference>
<dbReference type="Gene3D" id="3.40.50.150">
    <property type="entry name" value="Vaccinia Virus protein VP39"/>
    <property type="match status" value="1"/>
</dbReference>
<keyword evidence="3" id="KW-0808">Transferase</keyword>
<proteinExistence type="predicted"/>
<accession>A0A4R2KIP3</accession>
<dbReference type="GO" id="GO:0032259">
    <property type="term" value="P:methylation"/>
    <property type="evidence" value="ECO:0007669"/>
    <property type="project" value="UniProtKB-KW"/>
</dbReference>
<dbReference type="OrthoDB" id="323463at2"/>
<dbReference type="SUPFAM" id="SSF53335">
    <property type="entry name" value="S-adenosyl-L-methionine-dependent methyltransferases"/>
    <property type="match status" value="1"/>
</dbReference>
<keyword evidence="3" id="KW-0489">Methyltransferase</keyword>
<dbReference type="InterPro" id="IPR018773">
    <property type="entry name" value="MeTrfase_reg_dom_prd"/>
</dbReference>
<dbReference type="RefSeq" id="WP_117319328.1">
    <property type="nucleotide sequence ID" value="NZ_QQSW01000024.1"/>
</dbReference>
<comment type="caution">
    <text evidence="3">The sequence shown here is derived from an EMBL/GenBank/DDBJ whole genome shotgun (WGS) entry which is preliminary data.</text>
</comment>
<evidence type="ECO:0000259" key="2">
    <source>
        <dbReference type="Pfam" id="PF13649"/>
    </source>
</evidence>
<dbReference type="InterPro" id="IPR029063">
    <property type="entry name" value="SAM-dependent_MTases_sf"/>
</dbReference>
<reference evidence="3 4" key="1">
    <citation type="submission" date="2019-03" db="EMBL/GenBank/DDBJ databases">
        <title>Genomic Encyclopedia of Type Strains, Phase IV (KMG-IV): sequencing the most valuable type-strain genomes for metagenomic binning, comparative biology and taxonomic classification.</title>
        <authorList>
            <person name="Goeker M."/>
        </authorList>
    </citation>
    <scope>NUCLEOTIDE SEQUENCE [LARGE SCALE GENOMIC DNA]</scope>
    <source>
        <strain evidence="3 4">DSM 23344</strain>
    </source>
</reference>
<keyword evidence="4" id="KW-1185">Reference proteome</keyword>
<gene>
    <name evidence="3" type="ORF">EV688_11568</name>
</gene>
<dbReference type="AlphaFoldDB" id="A0A4R2KIP3"/>
<feature type="domain" description="Methyltransferase regulatory" evidence="1">
    <location>
        <begin position="216"/>
        <end position="299"/>
    </location>
</feature>
<dbReference type="GO" id="GO:0008168">
    <property type="term" value="F:methyltransferase activity"/>
    <property type="evidence" value="ECO:0007669"/>
    <property type="project" value="UniProtKB-KW"/>
</dbReference>
<name>A0A4R2KIP3_9GAMM</name>
<evidence type="ECO:0000313" key="3">
    <source>
        <dbReference type="EMBL" id="TCO73751.1"/>
    </source>
</evidence>
<dbReference type="InterPro" id="IPR041698">
    <property type="entry name" value="Methyltransf_25"/>
</dbReference>
<dbReference type="Pfam" id="PF10119">
    <property type="entry name" value="MethyTransf_Reg"/>
    <property type="match status" value="1"/>
</dbReference>
<sequence>MNDWTAGYRADITYTHGYYPELNPARMALPLLKAGIVPPSVTNACELGFGQGVSINVHAAAGAARWYGTDFNPAQAGYARSLAAAAGSPAALHDEAFEQFCQRDDLPEFDFIALHGIWSWISDTNRQHIVDLLARRLRVGGVLYISYNTQPGWAAFAPLRHLLHAHAETLAAPGRNIEDRIGDAIGFAERLMDTNPAYARANPQIAERLKKLREQNRQYLAHEYFNASWQPMHVDTLADWLAPARLTFACSAHPLDTVDSINLTDDQQQLLRDIPDPLLRESTRDFMVNQQFRRDYWIKGRRELDALTRLEALRDLSVVLVTPADDVPLKVNGALGEATLTESVYAPVLRQLGDHRPRRLGELETSLADHGLNLPQLVEVATILSGAGHLHLVQPDTRATTDSCGKLNRALMKQARGAGSVAHLASPVTGGGLSVGRFAQLFLLAREAGYQTPKDWAHYAWDLLNAQGQRLVRDGAPIESAQDNLAELEAQALTFDEKALPALLALGVAV</sequence>
<dbReference type="Proteomes" id="UP000294980">
    <property type="component" value="Unassembled WGS sequence"/>
</dbReference>
<evidence type="ECO:0000313" key="4">
    <source>
        <dbReference type="Proteomes" id="UP000294980"/>
    </source>
</evidence>
<evidence type="ECO:0000259" key="1">
    <source>
        <dbReference type="Pfam" id="PF10119"/>
    </source>
</evidence>